<reference evidence="3" key="1">
    <citation type="journal article" date="2019" name="Int. J. Syst. Evol. Microbiol.">
        <title>The Global Catalogue of Microorganisms (GCM) 10K type strain sequencing project: providing services to taxonomists for standard genome sequencing and annotation.</title>
        <authorList>
            <consortium name="The Broad Institute Genomics Platform"/>
            <consortium name="The Broad Institute Genome Sequencing Center for Infectious Disease"/>
            <person name="Wu L."/>
            <person name="Ma J."/>
        </authorList>
    </citation>
    <scope>NUCLEOTIDE SEQUENCE [LARGE SCALE GENOMIC DNA]</scope>
    <source>
        <strain evidence="3">PCU 347</strain>
    </source>
</reference>
<protein>
    <submittedName>
        <fullName evidence="2">ParH-like protein</fullName>
    </submittedName>
</protein>
<proteinExistence type="predicted"/>
<evidence type="ECO:0000313" key="2">
    <source>
        <dbReference type="EMBL" id="MFC4333547.1"/>
    </source>
</evidence>
<dbReference type="RefSeq" id="WP_381744852.1">
    <property type="nucleotide sequence ID" value="NZ_JBHSDP010000031.1"/>
</dbReference>
<feature type="region of interest" description="Disordered" evidence="1">
    <location>
        <begin position="153"/>
        <end position="199"/>
    </location>
</feature>
<keyword evidence="3" id="KW-1185">Reference proteome</keyword>
<evidence type="ECO:0000313" key="3">
    <source>
        <dbReference type="Proteomes" id="UP001595824"/>
    </source>
</evidence>
<accession>A0ABV8TSG2</accession>
<evidence type="ECO:0000256" key="1">
    <source>
        <dbReference type="SAM" id="MobiDB-lite"/>
    </source>
</evidence>
<gene>
    <name evidence="2" type="ORF">ACFPC0_38440</name>
</gene>
<comment type="caution">
    <text evidence="2">The sequence shown here is derived from an EMBL/GenBank/DDBJ whole genome shotgun (WGS) entry which is preliminary data.</text>
</comment>
<dbReference type="EMBL" id="JBHSDP010000031">
    <property type="protein sequence ID" value="MFC4333547.1"/>
    <property type="molecule type" value="Genomic_DNA"/>
</dbReference>
<organism evidence="2 3">
    <name type="scientific">Streptomyces andamanensis</name>
    <dbReference type="NCBI Taxonomy" id="1565035"/>
    <lineage>
        <taxon>Bacteria</taxon>
        <taxon>Bacillati</taxon>
        <taxon>Actinomycetota</taxon>
        <taxon>Actinomycetes</taxon>
        <taxon>Kitasatosporales</taxon>
        <taxon>Streptomycetaceae</taxon>
        <taxon>Streptomyces</taxon>
    </lineage>
</organism>
<dbReference type="Proteomes" id="UP001595824">
    <property type="component" value="Unassembled WGS sequence"/>
</dbReference>
<sequence>MGEDRSGRRLWRRCTRLVEGLELPTPFDAGAFIALLAGKRGRAIRLMPVAYRPHTPCGLLITTDRADCIVYAADTTPLHQQHILLHEAAHLICGHHETSPAASAAAELLLPHLPAALVERVLGRTVYTLPQEAEAELVASLILNRAARLERGTDTAVPAGQDEARLRSLFGAPPPGPPGGASGVRPRRERRAPDGPADG</sequence>
<name>A0ABV8TSG2_9ACTN</name>